<evidence type="ECO:0000256" key="1">
    <source>
        <dbReference type="ARBA" id="ARBA00022553"/>
    </source>
</evidence>
<dbReference type="SUPFAM" id="SSF52091">
    <property type="entry name" value="SpoIIaa-like"/>
    <property type="match status" value="1"/>
</dbReference>
<feature type="domain" description="Response regulatory" evidence="3">
    <location>
        <begin position="60"/>
        <end position="179"/>
    </location>
</feature>
<dbReference type="Proteomes" id="UP000886865">
    <property type="component" value="Unassembled WGS sequence"/>
</dbReference>
<evidence type="ECO:0000313" key="4">
    <source>
        <dbReference type="EMBL" id="HIS74940.1"/>
    </source>
</evidence>
<reference evidence="4" key="1">
    <citation type="submission" date="2020-10" db="EMBL/GenBank/DDBJ databases">
        <authorList>
            <person name="Gilroy R."/>
        </authorList>
    </citation>
    <scope>NUCLEOTIDE SEQUENCE</scope>
    <source>
        <strain evidence="4">CHK152-2871</strain>
    </source>
</reference>
<dbReference type="InterPro" id="IPR001789">
    <property type="entry name" value="Sig_transdc_resp-reg_receiver"/>
</dbReference>
<dbReference type="Gene3D" id="3.40.50.2300">
    <property type="match status" value="1"/>
</dbReference>
<dbReference type="InterPro" id="IPR050595">
    <property type="entry name" value="Bact_response_regulator"/>
</dbReference>
<comment type="caution">
    <text evidence="4">The sequence shown here is derived from an EMBL/GenBank/DDBJ whole genome shotgun (WGS) entry which is preliminary data.</text>
</comment>
<evidence type="ECO:0000259" key="3">
    <source>
        <dbReference type="PROSITE" id="PS50110"/>
    </source>
</evidence>
<dbReference type="PANTHER" id="PTHR44591:SF3">
    <property type="entry name" value="RESPONSE REGULATORY DOMAIN-CONTAINING PROTEIN"/>
    <property type="match status" value="1"/>
</dbReference>
<protein>
    <submittedName>
        <fullName evidence="4">Response regulator</fullName>
    </submittedName>
</protein>
<proteinExistence type="predicted"/>
<organism evidence="4 5">
    <name type="scientific">Candidatus Galligastranaerophilus intestinavium</name>
    <dbReference type="NCBI Taxonomy" id="2840836"/>
    <lineage>
        <taxon>Bacteria</taxon>
        <taxon>Candidatus Galligastranaerophilus</taxon>
    </lineage>
</organism>
<evidence type="ECO:0000313" key="5">
    <source>
        <dbReference type="Proteomes" id="UP000886865"/>
    </source>
</evidence>
<dbReference type="InterPro" id="IPR011006">
    <property type="entry name" value="CheY-like_superfamily"/>
</dbReference>
<gene>
    <name evidence="4" type="ORF">IAA86_07975</name>
</gene>
<dbReference type="InterPro" id="IPR002645">
    <property type="entry name" value="STAS_dom"/>
</dbReference>
<dbReference type="SUPFAM" id="SSF52172">
    <property type="entry name" value="CheY-like"/>
    <property type="match status" value="1"/>
</dbReference>
<accession>A0A9D1FKL6</accession>
<dbReference type="Pfam" id="PF00072">
    <property type="entry name" value="Response_reg"/>
    <property type="match status" value="1"/>
</dbReference>
<reference evidence="4" key="2">
    <citation type="journal article" date="2021" name="PeerJ">
        <title>Extensive microbial diversity within the chicken gut microbiome revealed by metagenomics and culture.</title>
        <authorList>
            <person name="Gilroy R."/>
            <person name="Ravi A."/>
            <person name="Getino M."/>
            <person name="Pursley I."/>
            <person name="Horton D.L."/>
            <person name="Alikhan N.F."/>
            <person name="Baker D."/>
            <person name="Gharbi K."/>
            <person name="Hall N."/>
            <person name="Watson M."/>
            <person name="Adriaenssens E.M."/>
            <person name="Foster-Nyarko E."/>
            <person name="Jarju S."/>
            <person name="Secka A."/>
            <person name="Antonio M."/>
            <person name="Oren A."/>
            <person name="Chaudhuri R.R."/>
            <person name="La Ragione R."/>
            <person name="Hildebrand F."/>
            <person name="Pallen M.J."/>
        </authorList>
    </citation>
    <scope>NUCLEOTIDE SEQUENCE</scope>
    <source>
        <strain evidence="4">CHK152-2871</strain>
    </source>
</reference>
<dbReference type="EMBL" id="DVJQ01000068">
    <property type="protein sequence ID" value="HIS74940.1"/>
    <property type="molecule type" value="Genomic_DNA"/>
</dbReference>
<dbReference type="GO" id="GO:0000160">
    <property type="term" value="P:phosphorelay signal transduction system"/>
    <property type="evidence" value="ECO:0007669"/>
    <property type="project" value="InterPro"/>
</dbReference>
<keyword evidence="1 2" id="KW-0597">Phosphoprotein</keyword>
<dbReference type="Gene3D" id="3.30.750.24">
    <property type="entry name" value="STAS domain"/>
    <property type="match status" value="1"/>
</dbReference>
<dbReference type="PANTHER" id="PTHR44591">
    <property type="entry name" value="STRESS RESPONSE REGULATOR PROTEIN 1"/>
    <property type="match status" value="1"/>
</dbReference>
<feature type="modified residue" description="4-aspartylphosphate" evidence="2">
    <location>
        <position position="109"/>
    </location>
</feature>
<dbReference type="SMART" id="SM00448">
    <property type="entry name" value="REC"/>
    <property type="match status" value="1"/>
</dbReference>
<sequence length="303" mass="35223">MEDEIKITHDQYLNLIKLSGIDVNPEIEKNETVSRALIALERKLNFFNYPLSFFTAESINVLIVDDMELSIYQLTSMLKKIGMNVYVARNKEEALTELKKKKIDYLIIDLFLPDAKDGFELIAQANKIKNEEERDFKLIVISGTDDTKMIQECYKCGVDEFIPKQPQWHEGILKFISNSTNKVVSEEFQKYYINDTICVMTIYKINNEKYLDKILKEATTNVLTGKPNIIFNLEHIKIFSDRYASIFADVYKATSQKDGLFILVKPCEDIKKALNFVFLNNIIHIFDSIEEAVEFVDLNEFMK</sequence>
<evidence type="ECO:0000256" key="2">
    <source>
        <dbReference type="PROSITE-ProRule" id="PRU00169"/>
    </source>
</evidence>
<dbReference type="AlphaFoldDB" id="A0A9D1FKL6"/>
<dbReference type="Pfam" id="PF01740">
    <property type="entry name" value="STAS"/>
    <property type="match status" value="1"/>
</dbReference>
<dbReference type="CDD" id="cd00156">
    <property type="entry name" value="REC"/>
    <property type="match status" value="1"/>
</dbReference>
<dbReference type="PROSITE" id="PS50110">
    <property type="entry name" value="RESPONSE_REGULATORY"/>
    <property type="match status" value="1"/>
</dbReference>
<name>A0A9D1FKL6_9BACT</name>
<dbReference type="InterPro" id="IPR036513">
    <property type="entry name" value="STAS_dom_sf"/>
</dbReference>